<dbReference type="EMBL" id="ACYT02000017">
    <property type="protein sequence ID" value="EFF80397.1"/>
    <property type="molecule type" value="Genomic_DNA"/>
</dbReference>
<organism evidence="2 3">
    <name type="scientific">Schaalia odontolytica F0309</name>
    <dbReference type="NCBI Taxonomy" id="649742"/>
    <lineage>
        <taxon>Bacteria</taxon>
        <taxon>Bacillati</taxon>
        <taxon>Actinomycetota</taxon>
        <taxon>Actinomycetes</taxon>
        <taxon>Actinomycetales</taxon>
        <taxon>Actinomycetaceae</taxon>
        <taxon>Schaalia</taxon>
    </lineage>
</organism>
<feature type="compositionally biased region" description="Basic and acidic residues" evidence="1">
    <location>
        <begin position="45"/>
        <end position="65"/>
    </location>
</feature>
<feature type="region of interest" description="Disordered" evidence="1">
    <location>
        <begin position="1"/>
        <end position="72"/>
    </location>
</feature>
<sequence length="72" mass="7997">MRPRLRPRTAGPSPQLIDEAGAPHALRRGRARRETSPAGRGALWQDERVPLQRAGAPREAREARRPVPGLVF</sequence>
<gene>
    <name evidence="2" type="ORF">HMPREF0970_00648</name>
</gene>
<evidence type="ECO:0000256" key="1">
    <source>
        <dbReference type="SAM" id="MobiDB-lite"/>
    </source>
</evidence>
<accession>D4TXI5</accession>
<proteinExistence type="predicted"/>
<name>D4TXI5_9ACTO</name>
<protein>
    <submittedName>
        <fullName evidence="2">Uncharacterized protein</fullName>
    </submittedName>
</protein>
<comment type="caution">
    <text evidence="2">The sequence shown here is derived from an EMBL/GenBank/DDBJ whole genome shotgun (WGS) entry which is preliminary data.</text>
</comment>
<reference evidence="2 3" key="1">
    <citation type="submission" date="2009-10" db="EMBL/GenBank/DDBJ databases">
        <authorList>
            <person name="Weinstock G."/>
            <person name="Sodergren E."/>
            <person name="Clifton S."/>
            <person name="Fulton L."/>
            <person name="Fulton B."/>
            <person name="Courtney L."/>
            <person name="Fronick C."/>
            <person name="Harrison M."/>
            <person name="Strong C."/>
            <person name="Farmer C."/>
            <person name="Delahaunty K."/>
            <person name="Markovic C."/>
            <person name="Hall O."/>
            <person name="Minx P."/>
            <person name="Tomlinson C."/>
            <person name="Mitreva M."/>
            <person name="Nelson J."/>
            <person name="Hou S."/>
            <person name="Wollam A."/>
            <person name="Pepin K.H."/>
            <person name="Johnson M."/>
            <person name="Bhonagiri V."/>
            <person name="Nash W.E."/>
            <person name="Warren W."/>
            <person name="Chinwalla A."/>
            <person name="Mardis E.R."/>
            <person name="Wilson R.K."/>
        </authorList>
    </citation>
    <scope>NUCLEOTIDE SEQUENCE [LARGE SCALE GENOMIC DNA]</scope>
    <source>
        <strain evidence="2 3">F0309</strain>
    </source>
</reference>
<evidence type="ECO:0000313" key="2">
    <source>
        <dbReference type="EMBL" id="EFF80397.1"/>
    </source>
</evidence>
<dbReference type="HOGENOM" id="CLU_2713303_0_0_11"/>
<evidence type="ECO:0000313" key="3">
    <source>
        <dbReference type="Proteomes" id="UP000003150"/>
    </source>
</evidence>
<dbReference type="AlphaFoldDB" id="D4TXI5"/>
<dbReference type="Proteomes" id="UP000003150">
    <property type="component" value="Unassembled WGS sequence"/>
</dbReference>